<sequence>MLLMLQSAPPAPPPEEEILVLSRKMRLIEVDIKAPRRRGKLVLERCRVTNPTGRPELDAIPCEAARACMLDNPATRKQLSQCVEDKAQVRLDAVVAAWRTAA</sequence>
<dbReference type="OrthoDB" id="7569263at2"/>
<accession>A0A4S1W9E0</accession>
<dbReference type="EMBL" id="SRXU01000011">
    <property type="protein sequence ID" value="TGX37927.1"/>
    <property type="molecule type" value="Genomic_DNA"/>
</dbReference>
<keyword evidence="2" id="KW-1185">Reference proteome</keyword>
<comment type="caution">
    <text evidence="1">The sequence shown here is derived from an EMBL/GenBank/DDBJ whole genome shotgun (WGS) entry which is preliminary data.</text>
</comment>
<dbReference type="RefSeq" id="WP_135987267.1">
    <property type="nucleotide sequence ID" value="NZ_JAASQM010000001.1"/>
</dbReference>
<gene>
    <name evidence="1" type="ORF">E5A74_19335</name>
</gene>
<dbReference type="Proteomes" id="UP000309848">
    <property type="component" value="Unassembled WGS sequence"/>
</dbReference>
<evidence type="ECO:0000313" key="1">
    <source>
        <dbReference type="EMBL" id="TGX37927.1"/>
    </source>
</evidence>
<name>A0A4S1W9E0_9SPHN</name>
<reference evidence="1 2" key="1">
    <citation type="submission" date="2019-04" db="EMBL/GenBank/DDBJ databases">
        <title>Sphingomonas psychrotolerans sp. nov., isolated from soil in the Tianshan Mountains, Xinjiang, China.</title>
        <authorList>
            <person name="Luo Y."/>
            <person name="Sheng H."/>
        </authorList>
    </citation>
    <scope>NUCLEOTIDE SEQUENCE [LARGE SCALE GENOMIC DNA]</scope>
    <source>
        <strain evidence="1 2">KIS18-15</strain>
    </source>
</reference>
<dbReference type="AlphaFoldDB" id="A0A4S1W9E0"/>
<proteinExistence type="predicted"/>
<evidence type="ECO:0000313" key="2">
    <source>
        <dbReference type="Proteomes" id="UP000309848"/>
    </source>
</evidence>
<protein>
    <submittedName>
        <fullName evidence="1">Uncharacterized protein</fullName>
    </submittedName>
</protein>
<organism evidence="1 2">
    <name type="scientific">Sphingomonas naasensis</name>
    <dbReference type="NCBI Taxonomy" id="1344951"/>
    <lineage>
        <taxon>Bacteria</taxon>
        <taxon>Pseudomonadati</taxon>
        <taxon>Pseudomonadota</taxon>
        <taxon>Alphaproteobacteria</taxon>
        <taxon>Sphingomonadales</taxon>
        <taxon>Sphingomonadaceae</taxon>
        <taxon>Sphingomonas</taxon>
    </lineage>
</organism>